<accession>J0JID3</accession>
<reference evidence="2 3" key="1">
    <citation type="submission" date="2012-04" db="EMBL/GenBank/DDBJ databases">
        <title>Genome sequence of Helicobacter pylori NQ4044.</title>
        <authorList>
            <person name="Blanchard T.G."/>
            <person name="Czinn S.J."/>
            <person name="McCracken C."/>
            <person name="Abolude K."/>
            <person name="Maroo A."/>
            <person name="Santana-Cruz I."/>
            <person name="Tallon L.J."/>
            <person name="Ficke F.W.F."/>
        </authorList>
    </citation>
    <scope>NUCLEOTIDE SEQUENCE [LARGE SCALE GENOMIC DNA]</scope>
    <source>
        <strain evidence="2 3">NQ4044</strain>
    </source>
</reference>
<dbReference type="RefSeq" id="WP_001874879.1">
    <property type="nucleotide sequence ID" value="NZ_AKNW01000003.1"/>
</dbReference>
<gene>
    <name evidence="2" type="ORF">HPNQ4044_0287</name>
</gene>
<feature type="region of interest" description="Disordered" evidence="1">
    <location>
        <begin position="1"/>
        <end position="26"/>
    </location>
</feature>
<organism evidence="2 3">
    <name type="scientific">Helicobacter pylori NQ4044</name>
    <dbReference type="NCBI Taxonomy" id="992028"/>
    <lineage>
        <taxon>Bacteria</taxon>
        <taxon>Pseudomonadati</taxon>
        <taxon>Campylobacterota</taxon>
        <taxon>Epsilonproteobacteria</taxon>
        <taxon>Campylobacterales</taxon>
        <taxon>Helicobacteraceae</taxon>
        <taxon>Helicobacter</taxon>
    </lineage>
</organism>
<dbReference type="PATRIC" id="fig|992028.3.peg.280"/>
<evidence type="ECO:0000313" key="2">
    <source>
        <dbReference type="EMBL" id="EJB37842.1"/>
    </source>
</evidence>
<evidence type="ECO:0000256" key="1">
    <source>
        <dbReference type="SAM" id="MobiDB-lite"/>
    </source>
</evidence>
<protein>
    <submittedName>
        <fullName evidence="2">Uncharacterized protein</fullName>
    </submittedName>
</protein>
<dbReference type="AlphaFoldDB" id="J0JID3"/>
<comment type="caution">
    <text evidence="2">The sequence shown here is derived from an EMBL/GenBank/DDBJ whole genome shotgun (WGS) entry which is preliminary data.</text>
</comment>
<dbReference type="Proteomes" id="UP000003026">
    <property type="component" value="Unassembled WGS sequence"/>
</dbReference>
<proteinExistence type="predicted"/>
<sequence>MNCKAVYNTANATHTTKRQLQQHRPLMTETLKTRSQLAKTM</sequence>
<dbReference type="EMBL" id="AKNW01000003">
    <property type="protein sequence ID" value="EJB37842.1"/>
    <property type="molecule type" value="Genomic_DNA"/>
</dbReference>
<evidence type="ECO:0000313" key="3">
    <source>
        <dbReference type="Proteomes" id="UP000003026"/>
    </source>
</evidence>
<name>J0JID3_HELPX</name>